<feature type="domain" description="PLAC" evidence="3">
    <location>
        <begin position="79"/>
        <end position="117"/>
    </location>
</feature>
<evidence type="ECO:0000256" key="1">
    <source>
        <dbReference type="ARBA" id="ARBA00022729"/>
    </source>
</evidence>
<dbReference type="InterPro" id="IPR000884">
    <property type="entry name" value="TSP1_rpt"/>
</dbReference>
<dbReference type="Ensembl" id="ENSOCUT00000038212.1">
    <property type="protein sequence ID" value="ENSOCUP00000039914.1"/>
    <property type="gene ID" value="ENSOCUG00000035008.1"/>
</dbReference>
<dbReference type="Pfam" id="PF19030">
    <property type="entry name" value="TSP1_ADAMTS"/>
    <property type="match status" value="1"/>
</dbReference>
<dbReference type="InterPro" id="IPR036383">
    <property type="entry name" value="TSP1_rpt_sf"/>
</dbReference>
<organism evidence="4 5">
    <name type="scientific">Oryctolagus cuniculus</name>
    <name type="common">Rabbit</name>
    <dbReference type="NCBI Taxonomy" id="9986"/>
    <lineage>
        <taxon>Eukaryota</taxon>
        <taxon>Metazoa</taxon>
        <taxon>Chordata</taxon>
        <taxon>Craniata</taxon>
        <taxon>Vertebrata</taxon>
        <taxon>Euteleostomi</taxon>
        <taxon>Mammalia</taxon>
        <taxon>Eutheria</taxon>
        <taxon>Euarchontoglires</taxon>
        <taxon>Glires</taxon>
        <taxon>Lagomorpha</taxon>
        <taxon>Leporidae</taxon>
        <taxon>Oryctolagus</taxon>
    </lineage>
</organism>
<evidence type="ECO:0000259" key="3">
    <source>
        <dbReference type="PROSITE" id="PS50900"/>
    </source>
</evidence>
<reference evidence="4 5" key="1">
    <citation type="journal article" date="2011" name="Nature">
        <title>A high-resolution map of human evolutionary constraint using 29 mammals.</title>
        <authorList>
            <person name="Lindblad-Toh K."/>
            <person name="Garber M."/>
            <person name="Zuk O."/>
            <person name="Lin M.F."/>
            <person name="Parker B.J."/>
            <person name="Washietl S."/>
            <person name="Kheradpour P."/>
            <person name="Ernst J."/>
            <person name="Jordan G."/>
            <person name="Mauceli E."/>
            <person name="Ward L.D."/>
            <person name="Lowe C.B."/>
            <person name="Holloway A.K."/>
            <person name="Clamp M."/>
            <person name="Gnerre S."/>
            <person name="Alfoldi J."/>
            <person name="Beal K."/>
            <person name="Chang J."/>
            <person name="Clawson H."/>
            <person name="Cuff J."/>
            <person name="Di Palma F."/>
            <person name="Fitzgerald S."/>
            <person name="Flicek P."/>
            <person name="Guttman M."/>
            <person name="Hubisz M.J."/>
            <person name="Jaffe D.B."/>
            <person name="Jungreis I."/>
            <person name="Kent W.J."/>
            <person name="Kostka D."/>
            <person name="Lara M."/>
            <person name="Martins A.L."/>
            <person name="Massingham T."/>
            <person name="Moltke I."/>
            <person name="Raney B.J."/>
            <person name="Rasmussen M.D."/>
            <person name="Robinson J."/>
            <person name="Stark A."/>
            <person name="Vilella A.J."/>
            <person name="Wen J."/>
            <person name="Xie X."/>
            <person name="Zody M.C."/>
            <person name="Baldwin J."/>
            <person name="Bloom T."/>
            <person name="Chin C.W."/>
            <person name="Heiman D."/>
            <person name="Nicol R."/>
            <person name="Nusbaum C."/>
            <person name="Young S."/>
            <person name="Wilkinson J."/>
            <person name="Worley K.C."/>
            <person name="Kovar C.L."/>
            <person name="Muzny D.M."/>
            <person name="Gibbs R.A."/>
            <person name="Cree A."/>
            <person name="Dihn H.H."/>
            <person name="Fowler G."/>
            <person name="Jhangiani S."/>
            <person name="Joshi V."/>
            <person name="Lee S."/>
            <person name="Lewis L.R."/>
            <person name="Nazareth L.V."/>
            <person name="Okwuonu G."/>
            <person name="Santibanez J."/>
            <person name="Warren W.C."/>
            <person name="Mardis E.R."/>
            <person name="Weinstock G.M."/>
            <person name="Wilson R.K."/>
            <person name="Delehaunty K."/>
            <person name="Dooling D."/>
            <person name="Fronik C."/>
            <person name="Fulton L."/>
            <person name="Fulton B."/>
            <person name="Graves T."/>
            <person name="Minx P."/>
            <person name="Sodergren E."/>
            <person name="Birney E."/>
            <person name="Margulies E.H."/>
            <person name="Herrero J."/>
            <person name="Green E.D."/>
            <person name="Haussler D."/>
            <person name="Siepel A."/>
            <person name="Goldman N."/>
            <person name="Pollard K.S."/>
            <person name="Pedersen J.S."/>
            <person name="Lander E.S."/>
            <person name="Kellis M."/>
        </authorList>
    </citation>
    <scope>NUCLEOTIDE SEQUENCE [LARGE SCALE GENOMIC DNA]</scope>
    <source>
        <strain evidence="5">Thorbecke</strain>
    </source>
</reference>
<reference evidence="4" key="2">
    <citation type="submission" date="2025-08" db="UniProtKB">
        <authorList>
            <consortium name="Ensembl"/>
        </authorList>
    </citation>
    <scope>IDENTIFICATION</scope>
    <source>
        <strain evidence="4">Thorbecke</strain>
    </source>
</reference>
<sequence length="118" mass="12751">TEAALGGPPVPSPPLLSGEHEVTFVLSLPHECTKTCGVGMRMRDVKCYKGIDIVRGCDPPVKPVGRQACDLQPCPTEPPDDSCQDQPGTNCALVIKVNLCSHWYYSKVCCHSCRLPCP</sequence>
<evidence type="ECO:0000313" key="4">
    <source>
        <dbReference type="Ensembl" id="ENSOCUP00000039914.1"/>
    </source>
</evidence>
<dbReference type="InterPro" id="IPR010909">
    <property type="entry name" value="PLAC"/>
</dbReference>
<keyword evidence="2" id="KW-0677">Repeat</keyword>
<evidence type="ECO:0000313" key="5">
    <source>
        <dbReference type="Proteomes" id="UP000001811"/>
    </source>
</evidence>
<dbReference type="PROSITE" id="PS50092">
    <property type="entry name" value="TSP1"/>
    <property type="match status" value="1"/>
</dbReference>
<dbReference type="InParanoid" id="A0A5F9D3H7"/>
<dbReference type="AlphaFoldDB" id="A0A5F9D3H7"/>
<name>A0A5F9D3H7_RABIT</name>
<keyword evidence="1" id="KW-0732">Signal</keyword>
<accession>A0A5F9D3H7</accession>
<proteinExistence type="predicted"/>
<dbReference type="Bgee" id="ENSOCUG00000035008">
    <property type="expression patterns" value="Expressed in liver and 16 other cell types or tissues"/>
</dbReference>
<protein>
    <recommendedName>
        <fullName evidence="3">PLAC domain-containing protein</fullName>
    </recommendedName>
</protein>
<dbReference type="PROSITE" id="PS50900">
    <property type="entry name" value="PLAC"/>
    <property type="match status" value="1"/>
</dbReference>
<evidence type="ECO:0000256" key="2">
    <source>
        <dbReference type="ARBA" id="ARBA00022737"/>
    </source>
</evidence>
<dbReference type="Pfam" id="PF08686">
    <property type="entry name" value="PLAC"/>
    <property type="match status" value="1"/>
</dbReference>
<reference evidence="4" key="3">
    <citation type="submission" date="2025-09" db="UniProtKB">
        <authorList>
            <consortium name="Ensembl"/>
        </authorList>
    </citation>
    <scope>IDENTIFICATION</scope>
    <source>
        <strain evidence="4">Thorbecke</strain>
    </source>
</reference>
<dbReference type="Proteomes" id="UP000001811">
    <property type="component" value="Unplaced"/>
</dbReference>
<dbReference type="SUPFAM" id="SSF82895">
    <property type="entry name" value="TSP-1 type 1 repeat"/>
    <property type="match status" value="1"/>
</dbReference>
<dbReference type="GeneTree" id="ENSGT00940000159447"/>
<keyword evidence="5" id="KW-1185">Reference proteome</keyword>
<dbReference type="Gene3D" id="2.20.100.10">
    <property type="entry name" value="Thrombospondin type-1 (TSP1) repeat"/>
    <property type="match status" value="1"/>
</dbReference>
<dbReference type="STRING" id="9986.ENSOCUP00000039914"/>